<dbReference type="GO" id="GO:0043005">
    <property type="term" value="C:neuron projection"/>
    <property type="evidence" value="ECO:0000318"/>
    <property type="project" value="GO_Central"/>
</dbReference>
<evidence type="ECO:0000256" key="4">
    <source>
        <dbReference type="ARBA" id="ARBA00022692"/>
    </source>
</evidence>
<evidence type="ECO:0000256" key="9">
    <source>
        <dbReference type="ARBA" id="ARBA00023136"/>
    </source>
</evidence>
<evidence type="ECO:0000313" key="20">
    <source>
        <dbReference type="Proteomes" id="UP000001554"/>
    </source>
</evidence>
<evidence type="ECO:0000313" key="21">
    <source>
        <dbReference type="RefSeq" id="XP_035666727.1"/>
    </source>
</evidence>
<keyword evidence="15 17" id="KW-0407">Ion channel</keyword>
<evidence type="ECO:0000256" key="10">
    <source>
        <dbReference type="ARBA" id="ARBA00023157"/>
    </source>
</evidence>
<dbReference type="Gene3D" id="2.70.170.10">
    <property type="entry name" value="Neurotransmitter-gated ion-channel ligand-binding domain"/>
    <property type="match status" value="1"/>
</dbReference>
<dbReference type="PRINTS" id="PR00252">
    <property type="entry name" value="NRIONCHANNEL"/>
</dbReference>
<dbReference type="OrthoDB" id="5975154at2759"/>
<dbReference type="Proteomes" id="UP000001554">
    <property type="component" value="Chromosome 2"/>
</dbReference>
<reference evidence="21" key="2">
    <citation type="submission" date="2025-08" db="UniProtKB">
        <authorList>
            <consortium name="RefSeq"/>
        </authorList>
    </citation>
    <scope>IDENTIFICATION</scope>
    <source>
        <strain evidence="21">S238N-H82</strain>
        <tissue evidence="21">Testes</tissue>
    </source>
</reference>
<feature type="signal peptide" evidence="17">
    <location>
        <begin position="1"/>
        <end position="27"/>
    </location>
</feature>
<dbReference type="RefSeq" id="XP_035666727.1">
    <property type="nucleotide sequence ID" value="XM_035810834.1"/>
</dbReference>
<dbReference type="PANTHER" id="PTHR18945">
    <property type="entry name" value="NEUROTRANSMITTER GATED ION CHANNEL"/>
    <property type="match status" value="1"/>
</dbReference>
<dbReference type="GeneID" id="118409660"/>
<dbReference type="Pfam" id="PF02931">
    <property type="entry name" value="Neur_chan_LBD"/>
    <property type="match status" value="1"/>
</dbReference>
<dbReference type="GO" id="GO:0015464">
    <property type="term" value="F:acetylcholine receptor activity"/>
    <property type="evidence" value="ECO:0000318"/>
    <property type="project" value="GO_Central"/>
</dbReference>
<evidence type="ECO:0000256" key="15">
    <source>
        <dbReference type="ARBA" id="ARBA00023303"/>
    </source>
</evidence>
<evidence type="ECO:0000256" key="17">
    <source>
        <dbReference type="RuleBase" id="RU000687"/>
    </source>
</evidence>
<keyword evidence="20" id="KW-1185">Reference proteome</keyword>
<dbReference type="FunFam" id="1.20.58.390:FF:000022">
    <property type="entry name" value="Nicotinic acetylcholine receptor subunit alpha4"/>
    <property type="match status" value="1"/>
</dbReference>
<keyword evidence="13" id="KW-0628">Postsynaptic cell membrane</keyword>
<keyword evidence="6 17" id="KW-1133">Transmembrane helix</keyword>
<dbReference type="NCBIfam" id="TIGR00860">
    <property type="entry name" value="LIC"/>
    <property type="match status" value="1"/>
</dbReference>
<proteinExistence type="inferred from homology"/>
<dbReference type="GO" id="GO:0005886">
    <property type="term" value="C:plasma membrane"/>
    <property type="evidence" value="ECO:0000318"/>
    <property type="project" value="GO_Central"/>
</dbReference>
<keyword evidence="2 17" id="KW-0813">Transport</keyword>
<dbReference type="PRINTS" id="PR00254">
    <property type="entry name" value="NICOTINICR"/>
</dbReference>
<evidence type="ECO:0000256" key="3">
    <source>
        <dbReference type="ARBA" id="ARBA00022475"/>
    </source>
</evidence>
<dbReference type="InterPro" id="IPR006202">
    <property type="entry name" value="Neur_chan_lig-bd"/>
</dbReference>
<dbReference type="Pfam" id="PF02932">
    <property type="entry name" value="Neur_chan_memb"/>
    <property type="match status" value="1"/>
</dbReference>
<keyword evidence="5 17" id="KW-0732">Signal</keyword>
<dbReference type="GO" id="GO:0051899">
    <property type="term" value="P:membrane depolarization"/>
    <property type="evidence" value="ECO:0000318"/>
    <property type="project" value="GO_Central"/>
</dbReference>
<dbReference type="AlphaFoldDB" id="A0A9J7KMI7"/>
<keyword evidence="3" id="KW-1003">Cell membrane</keyword>
<evidence type="ECO:0000256" key="13">
    <source>
        <dbReference type="ARBA" id="ARBA00023257"/>
    </source>
</evidence>
<evidence type="ECO:0000256" key="8">
    <source>
        <dbReference type="ARBA" id="ARBA00023065"/>
    </source>
</evidence>
<keyword evidence="14" id="KW-1071">Ligand-gated ion channel</keyword>
<evidence type="ECO:0000256" key="6">
    <source>
        <dbReference type="ARBA" id="ARBA00022989"/>
    </source>
</evidence>
<keyword evidence="12" id="KW-0325">Glycoprotein</keyword>
<sequence length="554" mass="64431">MRRRLPAWLRMFTSWVWITLLCKETLAAEAEERLVQRLFNESRYNPLIRPARYNGEKVLVHFRLSISQLINVDEKNQKMKTNVWLHQEWFDYRLSWDPREYDNIKVIRVPSEIVWRPEIVLFNNANGQYDVQLMPKCLIYSGGNITWIPPAIYESACQIDVRFFPFDQQNCSMKFASWTYDGTELDLELKDTNAVMDDFKKNGEWDILRLPGRKSSHAGDPLPYVYFDFILMRRPLFYTINLIIPCILITSLSVLVFYLPSDCGEKITLSISVLLALTVFLLLIADIIPPTSLDVPLIGKYIMFTMIFVTFTIVTTVYILNVHHRHPSTHTMPPWVRTVFLDKLPRLLLMKRPVLHRRFSTVDVWDPPQPFLSTPPSSLLHHSTSSLQHRPETASMLGNHVDSDDSDTCLKAKSAILYENQCRKYALRVSESSARNPHEDFPEDHTDSPYYSPRTRPAHTHYKQIDLPPEVPSDLPPELKKAVKNVRYIADYFRSHDQDLSISEDWKYVAMVIDRIFLWTFVSVCFIGTLGLFLQPLLFGNTLSEEEEPPGGAR</sequence>
<comment type="subcellular location">
    <subcellularLocation>
        <location evidence="16">Postsynaptic cell membrane</location>
        <topology evidence="16">Multi-pass membrane protein</topology>
    </subcellularLocation>
</comment>
<dbReference type="InterPro" id="IPR002394">
    <property type="entry name" value="Nicotinic_acetylcholine_rcpt"/>
</dbReference>
<dbReference type="FunFam" id="1.20.58.390:FF:000008">
    <property type="entry name" value="Cholinergic receptor nicotinic beta 4 subunit"/>
    <property type="match status" value="1"/>
</dbReference>
<evidence type="ECO:0000256" key="5">
    <source>
        <dbReference type="ARBA" id="ARBA00022729"/>
    </source>
</evidence>
<evidence type="ECO:0000259" key="19">
    <source>
        <dbReference type="Pfam" id="PF02932"/>
    </source>
</evidence>
<dbReference type="GO" id="GO:0045202">
    <property type="term" value="C:synapse"/>
    <property type="evidence" value="ECO:0000318"/>
    <property type="project" value="GO_Central"/>
</dbReference>
<feature type="domain" description="Neurotransmitter-gated ion-channel transmembrane" evidence="19">
    <location>
        <begin position="242"/>
        <end position="533"/>
    </location>
</feature>
<dbReference type="Gene3D" id="1.20.58.390">
    <property type="entry name" value="Neurotransmitter-gated ion-channel transmembrane domain"/>
    <property type="match status" value="2"/>
</dbReference>
<dbReference type="SUPFAM" id="SSF90112">
    <property type="entry name" value="Neurotransmitter-gated ion-channel transmembrane pore"/>
    <property type="match status" value="1"/>
</dbReference>
<gene>
    <name evidence="21" type="primary">LOC118409660</name>
</gene>
<keyword evidence="11" id="KW-0675">Receptor</keyword>
<feature type="chain" id="PRO_5039961031" evidence="17">
    <location>
        <begin position="28"/>
        <end position="554"/>
    </location>
</feature>
<dbReference type="SUPFAM" id="SSF63712">
    <property type="entry name" value="Nicotinic receptor ligand binding domain-like"/>
    <property type="match status" value="1"/>
</dbReference>
<reference evidence="20" key="1">
    <citation type="journal article" date="2020" name="Nat. Ecol. Evol.">
        <title>Deeply conserved synteny resolves early events in vertebrate evolution.</title>
        <authorList>
            <person name="Simakov O."/>
            <person name="Marletaz F."/>
            <person name="Yue J.X."/>
            <person name="O'Connell B."/>
            <person name="Jenkins J."/>
            <person name="Brandt A."/>
            <person name="Calef R."/>
            <person name="Tung C.H."/>
            <person name="Huang T.K."/>
            <person name="Schmutz J."/>
            <person name="Satoh N."/>
            <person name="Yu J.K."/>
            <person name="Putnam N.H."/>
            <person name="Green R.E."/>
            <person name="Rokhsar D.S."/>
        </authorList>
    </citation>
    <scope>NUCLEOTIDE SEQUENCE [LARGE SCALE GENOMIC DNA]</scope>
    <source>
        <strain evidence="20">S238N-H82</strain>
    </source>
</reference>
<evidence type="ECO:0000259" key="18">
    <source>
        <dbReference type="Pfam" id="PF02931"/>
    </source>
</evidence>
<dbReference type="InterPro" id="IPR006201">
    <property type="entry name" value="Neur_channel"/>
</dbReference>
<dbReference type="KEGG" id="bfo:118409660"/>
<evidence type="ECO:0000256" key="12">
    <source>
        <dbReference type="ARBA" id="ARBA00023180"/>
    </source>
</evidence>
<dbReference type="CDD" id="cd19064">
    <property type="entry name" value="LGIC_TM_nAChR"/>
    <property type="match status" value="1"/>
</dbReference>
<name>A0A9J7KMI7_BRAFL</name>
<dbReference type="GO" id="GO:0005231">
    <property type="term" value="F:excitatory extracellular ligand-gated monoatomic ion channel activity"/>
    <property type="evidence" value="ECO:0000318"/>
    <property type="project" value="GO_Central"/>
</dbReference>
<dbReference type="InterPro" id="IPR036719">
    <property type="entry name" value="Neuro-gated_channel_TM_sf"/>
</dbReference>
<dbReference type="InterPro" id="IPR038050">
    <property type="entry name" value="Neuro_actylchol_rec"/>
</dbReference>
<dbReference type="InterPro" id="IPR018000">
    <property type="entry name" value="Neurotransmitter_ion_chnl_CS"/>
</dbReference>
<keyword evidence="8 17" id="KW-0406">Ion transport</keyword>
<keyword evidence="10" id="KW-1015">Disulfide bond</keyword>
<dbReference type="GO" id="GO:0005892">
    <property type="term" value="C:acetylcholine-gated channel complex"/>
    <property type="evidence" value="ECO:0000318"/>
    <property type="project" value="GO_Central"/>
</dbReference>
<feature type="transmembrane region" description="Helical" evidence="17">
    <location>
        <begin position="516"/>
        <end position="539"/>
    </location>
</feature>
<dbReference type="GO" id="GO:0034220">
    <property type="term" value="P:monoatomic ion transmembrane transport"/>
    <property type="evidence" value="ECO:0000318"/>
    <property type="project" value="GO_Central"/>
</dbReference>
<keyword evidence="4 17" id="KW-0812">Transmembrane</keyword>
<keyword evidence="9 17" id="KW-0472">Membrane</keyword>
<accession>A0A9J7KMI7</accession>
<evidence type="ECO:0000256" key="2">
    <source>
        <dbReference type="ARBA" id="ARBA00022448"/>
    </source>
</evidence>
<dbReference type="GO" id="GO:1904315">
    <property type="term" value="F:transmitter-gated monoatomic ion channel activity involved in regulation of postsynaptic membrane potential"/>
    <property type="evidence" value="ECO:0000318"/>
    <property type="project" value="GO_Central"/>
</dbReference>
<protein>
    <submittedName>
        <fullName evidence="21">Neuronal acetylcholine receptor subunit beta-2-like</fullName>
    </submittedName>
</protein>
<dbReference type="GO" id="GO:0045211">
    <property type="term" value="C:postsynaptic membrane"/>
    <property type="evidence" value="ECO:0007669"/>
    <property type="project" value="UniProtKB-SubCell"/>
</dbReference>
<dbReference type="FunFam" id="2.70.170.10:FF:000079">
    <property type="entry name" value="Uncharacterized protein"/>
    <property type="match status" value="1"/>
</dbReference>
<evidence type="ECO:0000256" key="16">
    <source>
        <dbReference type="ARBA" id="ARBA00034104"/>
    </source>
</evidence>
<evidence type="ECO:0000256" key="14">
    <source>
        <dbReference type="ARBA" id="ARBA00023286"/>
    </source>
</evidence>
<dbReference type="PROSITE" id="PS00236">
    <property type="entry name" value="NEUROTR_ION_CHANNEL"/>
    <property type="match status" value="1"/>
</dbReference>
<dbReference type="GO" id="GO:0022848">
    <property type="term" value="F:acetylcholine-gated monoatomic cation-selective channel activity"/>
    <property type="evidence" value="ECO:0007669"/>
    <property type="project" value="InterPro"/>
</dbReference>
<dbReference type="GO" id="GO:0007268">
    <property type="term" value="P:chemical synaptic transmission"/>
    <property type="evidence" value="ECO:0000318"/>
    <property type="project" value="GO_Central"/>
</dbReference>
<feature type="transmembrane region" description="Helical" evidence="17">
    <location>
        <begin position="271"/>
        <end position="289"/>
    </location>
</feature>
<feature type="transmembrane region" description="Helical" evidence="17">
    <location>
        <begin position="236"/>
        <end position="259"/>
    </location>
</feature>
<feature type="domain" description="Neurotransmitter-gated ion-channel ligand-binding" evidence="18">
    <location>
        <begin position="31"/>
        <end position="235"/>
    </location>
</feature>
<dbReference type="OMA" id="TCKIEVK"/>
<evidence type="ECO:0000256" key="1">
    <source>
        <dbReference type="ARBA" id="ARBA00009237"/>
    </source>
</evidence>
<dbReference type="InterPro" id="IPR036734">
    <property type="entry name" value="Neur_chan_lig-bd_sf"/>
</dbReference>
<dbReference type="InterPro" id="IPR006029">
    <property type="entry name" value="Neurotrans-gated_channel_TM"/>
</dbReference>
<evidence type="ECO:0000256" key="11">
    <source>
        <dbReference type="ARBA" id="ARBA00023170"/>
    </source>
</evidence>
<dbReference type="GO" id="GO:0095500">
    <property type="term" value="P:acetylcholine receptor signaling pathway"/>
    <property type="evidence" value="ECO:0000318"/>
    <property type="project" value="GO_Central"/>
</dbReference>
<feature type="transmembrane region" description="Helical" evidence="17">
    <location>
        <begin position="301"/>
        <end position="320"/>
    </location>
</feature>
<organism evidence="20 21">
    <name type="scientific">Branchiostoma floridae</name>
    <name type="common">Florida lancelet</name>
    <name type="synonym">Amphioxus</name>
    <dbReference type="NCBI Taxonomy" id="7739"/>
    <lineage>
        <taxon>Eukaryota</taxon>
        <taxon>Metazoa</taxon>
        <taxon>Chordata</taxon>
        <taxon>Cephalochordata</taxon>
        <taxon>Leptocardii</taxon>
        <taxon>Amphioxiformes</taxon>
        <taxon>Branchiostomatidae</taxon>
        <taxon>Branchiostoma</taxon>
    </lineage>
</organism>
<keyword evidence="7" id="KW-0770">Synapse</keyword>
<evidence type="ECO:0000256" key="7">
    <source>
        <dbReference type="ARBA" id="ARBA00023018"/>
    </source>
</evidence>
<comment type="similarity">
    <text evidence="1">Belongs to the ligand-gated ion channel (TC 1.A.9) family. Acetylcholine receptor (TC 1.A.9.1) subfamily.</text>
</comment>